<evidence type="ECO:0000256" key="4">
    <source>
        <dbReference type="ARBA" id="ARBA00022917"/>
    </source>
</evidence>
<keyword evidence="2 5" id="KW-0699">rRNA-binding</keyword>
<dbReference type="InterPro" id="IPR043682">
    <property type="entry name" value="RqcH_bacterial"/>
</dbReference>
<comment type="subunit">
    <text evidence="5">Associates with stalled 50S ribosomal subunits. Binds to RqcP.</text>
</comment>
<feature type="coiled-coil region" evidence="5">
    <location>
        <begin position="289"/>
        <end position="316"/>
    </location>
</feature>
<dbReference type="Pfam" id="PF05670">
    <property type="entry name" value="NFACT-R_1"/>
    <property type="match status" value="1"/>
</dbReference>
<evidence type="ECO:0000259" key="6">
    <source>
        <dbReference type="Pfam" id="PF05670"/>
    </source>
</evidence>
<dbReference type="Gene3D" id="2.30.310.10">
    <property type="entry name" value="ibrinogen binding protein from staphylococcus aureus domain"/>
    <property type="match status" value="1"/>
</dbReference>
<evidence type="ECO:0000256" key="5">
    <source>
        <dbReference type="HAMAP-Rule" id="MF_00844"/>
    </source>
</evidence>
<reference evidence="7 8" key="1">
    <citation type="journal article" date="2015" name="Genome Announc.">
        <title>Expanding the biotechnology potential of lactobacilli through comparative genomics of 213 strains and associated genera.</title>
        <authorList>
            <person name="Sun Z."/>
            <person name="Harris H.M."/>
            <person name="McCann A."/>
            <person name="Guo C."/>
            <person name="Argimon S."/>
            <person name="Zhang W."/>
            <person name="Yang X."/>
            <person name="Jeffery I.B."/>
            <person name="Cooney J.C."/>
            <person name="Kagawa T.F."/>
            <person name="Liu W."/>
            <person name="Song Y."/>
            <person name="Salvetti E."/>
            <person name="Wrobel A."/>
            <person name="Rasinkangas P."/>
            <person name="Parkhill J."/>
            <person name="Rea M.C."/>
            <person name="O'Sullivan O."/>
            <person name="Ritari J."/>
            <person name="Douillard F.P."/>
            <person name="Paul Ross R."/>
            <person name="Yang R."/>
            <person name="Briner A.E."/>
            <person name="Felis G.E."/>
            <person name="de Vos W.M."/>
            <person name="Barrangou R."/>
            <person name="Klaenhammer T.R."/>
            <person name="Caufield P.W."/>
            <person name="Cui Y."/>
            <person name="Zhang H."/>
            <person name="O'Toole P.W."/>
        </authorList>
    </citation>
    <scope>NUCLEOTIDE SEQUENCE [LARGE SCALE GENOMIC DNA]</scope>
    <source>
        <strain evidence="7 8">DSM 10532</strain>
    </source>
</reference>
<accession>A0A0R1NPX2</accession>
<comment type="similarity">
    <text evidence="5">Belongs to the NEMF family.</text>
</comment>
<sequence>MAFDGSFIHSLLQDLTPTLVGSRLSKIYQPFDQDLVLIFRKNRKNYQFLISANAQYPRMYLTEQTINNPDKAPIFVMVLRKYLEGSVLQSIDQVGLDRITNFHFSNRNELGDEIELVLSVELMGRHSNVILYNQKDNHIIDLLKRINPDENRARILLPKAKYELPPLKPGINGLTLSETEFKQLSNENDAKSLAKQMDGLDKDDRSELLGYLEDEYSYSSFKTFFNQFDNPRAFVLKTPNNKRKIFCYLPYHLDLEKESSNPDLNKGLDEFYEYQANRDWVKQRASQVERVVKNEQKKLSKKIKKLKKQLDLAENSEGYRIKGEILNANLNQVKPGMTTVSLPNYYENNAPIAIKLDPALSPARNAQKYFTRYKKLRDSIKHVNQQIKIAEENLRYFDSIQTAIDNADPQDIDQINDELINQGYIRKQKKNKRKNKITERNLNEFKLSSGKHVLVGKNNYQNDWLTLKKANKSDYWFHVKNMPGSHVILRDDQPSEDDIKEAAEIAAFFSKGKDSAHVQVDYVQDKRVKKPNGAKPGFVIYTGQNSIEVTPVEKEIMAMKVNKK</sequence>
<evidence type="ECO:0000256" key="3">
    <source>
        <dbReference type="ARBA" id="ARBA00022884"/>
    </source>
</evidence>
<proteinExistence type="inferred from homology"/>
<dbReference type="EMBL" id="AZEL01000041">
    <property type="protein sequence ID" value="KRL21964.1"/>
    <property type="molecule type" value="Genomic_DNA"/>
</dbReference>
<dbReference type="Pfam" id="PF05833">
    <property type="entry name" value="NFACT_N"/>
    <property type="match status" value="1"/>
</dbReference>
<name>A0A0R1NPX2_9LACO</name>
<dbReference type="PANTHER" id="PTHR15239:SF6">
    <property type="entry name" value="RIBOSOME QUALITY CONTROL COMPLEX SUBUNIT NEMF"/>
    <property type="match status" value="1"/>
</dbReference>
<keyword evidence="1 5" id="KW-0820">tRNA-binding</keyword>
<dbReference type="Proteomes" id="UP000051311">
    <property type="component" value="Unassembled WGS sequence"/>
</dbReference>
<organism evidence="7 8">
    <name type="scientific">Lactobacillus gallinarum DSM 10532 = JCM 2011</name>
    <dbReference type="NCBI Taxonomy" id="1423748"/>
    <lineage>
        <taxon>Bacteria</taxon>
        <taxon>Bacillati</taxon>
        <taxon>Bacillota</taxon>
        <taxon>Bacilli</taxon>
        <taxon>Lactobacillales</taxon>
        <taxon>Lactobacillaceae</taxon>
        <taxon>Lactobacillus</taxon>
    </lineage>
</organism>
<dbReference type="FunFam" id="2.30.310.10:FF:000004">
    <property type="entry name" value="Fibronectin-binding protein A"/>
    <property type="match status" value="1"/>
</dbReference>
<evidence type="ECO:0000313" key="7">
    <source>
        <dbReference type="EMBL" id="KRL21964.1"/>
    </source>
</evidence>
<dbReference type="GO" id="GO:1990112">
    <property type="term" value="C:RQC complex"/>
    <property type="evidence" value="ECO:0007669"/>
    <property type="project" value="TreeGrafter"/>
</dbReference>
<protein>
    <recommendedName>
        <fullName evidence="5">Rqc2 homolog RqcH</fullName>
        <shortName evidence="5">RqcH</shortName>
    </recommendedName>
</protein>
<dbReference type="GO" id="GO:0072344">
    <property type="term" value="P:rescue of stalled ribosome"/>
    <property type="evidence" value="ECO:0007669"/>
    <property type="project" value="UniProtKB-UniRule"/>
</dbReference>
<dbReference type="PANTHER" id="PTHR15239">
    <property type="entry name" value="NUCLEAR EXPORT MEDIATOR FACTOR NEMF"/>
    <property type="match status" value="1"/>
</dbReference>
<dbReference type="HAMAP" id="MF_00844_B">
    <property type="entry name" value="RqcH_B"/>
    <property type="match status" value="1"/>
</dbReference>
<keyword evidence="5" id="KW-0175">Coiled coil</keyword>
<dbReference type="GO" id="GO:0043023">
    <property type="term" value="F:ribosomal large subunit binding"/>
    <property type="evidence" value="ECO:0007669"/>
    <property type="project" value="UniProtKB-UniRule"/>
</dbReference>
<gene>
    <name evidence="5" type="primary">rqcH</name>
    <name evidence="7" type="ORF">FC37_GL001081</name>
</gene>
<comment type="caution">
    <text evidence="7">The sequence shown here is derived from an EMBL/GenBank/DDBJ whole genome shotgun (WGS) entry which is preliminary data.</text>
</comment>
<dbReference type="GO" id="GO:0000049">
    <property type="term" value="F:tRNA binding"/>
    <property type="evidence" value="ECO:0007669"/>
    <property type="project" value="UniProtKB-UniRule"/>
</dbReference>
<evidence type="ECO:0000313" key="8">
    <source>
        <dbReference type="Proteomes" id="UP000051311"/>
    </source>
</evidence>
<dbReference type="GO" id="GO:0019843">
    <property type="term" value="F:rRNA binding"/>
    <property type="evidence" value="ECO:0007669"/>
    <property type="project" value="UniProtKB-UniRule"/>
</dbReference>
<keyword evidence="4 5" id="KW-0648">Protein biosynthesis</keyword>
<dbReference type="GeneID" id="78202687"/>
<dbReference type="STRING" id="1423748.FC37_GL001081"/>
<comment type="function">
    <text evidence="5">Key component of the ribosome quality control system (RQC), a ribosome-associated complex that mediates the extraction of incompletely synthesized nascent chains from stalled ribosomes and their subsequent degradation. RqcH recruits Ala-charged tRNA, and with RqcP directs the elongation of stalled nascent chains on 50S ribosomal subunits, leading to non-templated C-terminal alanine extensions (Ala tail). The Ala tail promotes nascent chain degradation. May add between 1 and at least 8 Ala residues. Binds to stalled 50S ribosomal subunits.</text>
</comment>
<dbReference type="RefSeq" id="WP_025005678.1">
    <property type="nucleotide sequence ID" value="NZ_AZEL01000041.1"/>
</dbReference>
<dbReference type="eggNOG" id="COG1293">
    <property type="taxonomic scope" value="Bacteria"/>
</dbReference>
<dbReference type="AlphaFoldDB" id="A0A0R1NPX2"/>
<dbReference type="InterPro" id="IPR008532">
    <property type="entry name" value="NFACT_RNA-bd"/>
</dbReference>
<dbReference type="PATRIC" id="fig|1423748.3.peg.1138"/>
<evidence type="ECO:0000256" key="2">
    <source>
        <dbReference type="ARBA" id="ARBA00022730"/>
    </source>
</evidence>
<feature type="domain" description="NFACT RNA-binding" evidence="6">
    <location>
        <begin position="445"/>
        <end position="533"/>
    </location>
</feature>
<dbReference type="InterPro" id="IPR051608">
    <property type="entry name" value="RQC_Subunit_NEMF"/>
</dbReference>
<evidence type="ECO:0000256" key="1">
    <source>
        <dbReference type="ARBA" id="ARBA00022555"/>
    </source>
</evidence>
<keyword evidence="3 5" id="KW-0694">RNA-binding</keyword>
<dbReference type="OrthoDB" id="9766163at2"/>